<evidence type="ECO:0000313" key="3">
    <source>
        <dbReference type="Proteomes" id="UP000259273"/>
    </source>
</evidence>
<dbReference type="STRING" id="1121937.GCA_000423125_00253"/>
<dbReference type="Proteomes" id="UP000259273">
    <property type="component" value="Unassembled WGS sequence"/>
</dbReference>
<dbReference type="InterPro" id="IPR029058">
    <property type="entry name" value="AB_hydrolase_fold"/>
</dbReference>
<reference evidence="2 3" key="1">
    <citation type="journal article" date="2018" name="Nat. Biotechnol.">
        <title>A standardized bacterial taxonomy based on genome phylogeny substantially revises the tree of life.</title>
        <authorList>
            <person name="Parks D.H."/>
            <person name="Chuvochina M."/>
            <person name="Waite D.W."/>
            <person name="Rinke C."/>
            <person name="Skarshewski A."/>
            <person name="Chaumeil P.A."/>
            <person name="Hugenholtz P."/>
        </authorList>
    </citation>
    <scope>NUCLEOTIDE SEQUENCE [LARGE SCALE GENOMIC DNA]</scope>
    <source>
        <strain evidence="2">UBA9158</strain>
    </source>
</reference>
<name>A0A3C1KKT9_9GAMM</name>
<dbReference type="Gene3D" id="3.40.50.1820">
    <property type="entry name" value="alpha/beta hydrolase"/>
    <property type="match status" value="1"/>
</dbReference>
<sequence>MQERLESFGGRGDALVFAHANGYPPGSYRSLLAPLAEHFTVHGYRHRPLWSREPAPVRANWRLFADDLIHTLETCFTEPVWMMGHSLGGVVAMLAARKRPQLFRGLVLLDPVFMPTRLALGLNLTPPGRLRKIPMVRRALGRPGRFPSVEQAYAFHREKRAYSGLSDEVLWDYMRAGVRKAPEGDWELAYSPAWEAAVYSSLPLVWPRLLCLRLPTLGLRGEDSDILSAAGLQRWACLQPQAELHSVPGGHLFPLEHPEPTAQRVLDFLARHPG</sequence>
<feature type="domain" description="AB hydrolase-1" evidence="1">
    <location>
        <begin position="15"/>
        <end position="263"/>
    </location>
</feature>
<protein>
    <submittedName>
        <fullName evidence="2">Alpha/beta hydrolase</fullName>
    </submittedName>
</protein>
<dbReference type="AlphaFoldDB" id="A0A3C1KKT9"/>
<comment type="caution">
    <text evidence="2">The sequence shown here is derived from an EMBL/GenBank/DDBJ whole genome shotgun (WGS) entry which is preliminary data.</text>
</comment>
<dbReference type="SUPFAM" id="SSF53474">
    <property type="entry name" value="alpha/beta-Hydrolases"/>
    <property type="match status" value="1"/>
</dbReference>
<accession>A0A3C1KKT9</accession>
<dbReference type="PANTHER" id="PTHR43194">
    <property type="entry name" value="HYDROLASE ALPHA/BETA FOLD FAMILY"/>
    <property type="match status" value="1"/>
</dbReference>
<dbReference type="GO" id="GO:0016787">
    <property type="term" value="F:hydrolase activity"/>
    <property type="evidence" value="ECO:0007669"/>
    <property type="project" value="UniProtKB-KW"/>
</dbReference>
<proteinExistence type="predicted"/>
<evidence type="ECO:0000259" key="1">
    <source>
        <dbReference type="Pfam" id="PF12697"/>
    </source>
</evidence>
<dbReference type="EMBL" id="DMND01000087">
    <property type="protein sequence ID" value="HAN27330.1"/>
    <property type="molecule type" value="Genomic_DNA"/>
</dbReference>
<dbReference type="InterPro" id="IPR050228">
    <property type="entry name" value="Carboxylesterase_BioH"/>
</dbReference>
<dbReference type="Pfam" id="PF12697">
    <property type="entry name" value="Abhydrolase_6"/>
    <property type="match status" value="1"/>
</dbReference>
<evidence type="ECO:0000313" key="2">
    <source>
        <dbReference type="EMBL" id="HAN27330.1"/>
    </source>
</evidence>
<keyword evidence="2" id="KW-0378">Hydrolase</keyword>
<organism evidence="2 3">
    <name type="scientific">Haliea salexigens</name>
    <dbReference type="NCBI Taxonomy" id="287487"/>
    <lineage>
        <taxon>Bacteria</taxon>
        <taxon>Pseudomonadati</taxon>
        <taxon>Pseudomonadota</taxon>
        <taxon>Gammaproteobacteria</taxon>
        <taxon>Cellvibrionales</taxon>
        <taxon>Halieaceae</taxon>
        <taxon>Haliea</taxon>
    </lineage>
</organism>
<dbReference type="PANTHER" id="PTHR43194:SF2">
    <property type="entry name" value="PEROXISOMAL MEMBRANE PROTEIN LPX1"/>
    <property type="match status" value="1"/>
</dbReference>
<dbReference type="InterPro" id="IPR000073">
    <property type="entry name" value="AB_hydrolase_1"/>
</dbReference>
<gene>
    <name evidence="2" type="ORF">DCP75_06350</name>
</gene>